<feature type="domain" description="PRC-barrel" evidence="2">
    <location>
        <begin position="71"/>
        <end position="131"/>
    </location>
</feature>
<dbReference type="Proteomes" id="UP000187735">
    <property type="component" value="Chromosome"/>
</dbReference>
<evidence type="ECO:0000313" key="3">
    <source>
        <dbReference type="EMBL" id="APZ93544.1"/>
    </source>
</evidence>
<evidence type="ECO:0000313" key="4">
    <source>
        <dbReference type="Proteomes" id="UP000187735"/>
    </source>
</evidence>
<sequence>MAGVTVNLTIQLKSRTMKKYSMMTAGVATLMCATMVLSPSSADDDVKVKNQTRNNRSQAGSLDDKTSGSAIRVSQLLGMNIQNSKGEGVGEINDIVLDANTGRVKYAAVTYGGLLGVGNKMFAVPFEAFKCQQDPDDRDEHVMVLNVTQKQLEGQTGFDEDHWPNFADRKFTADLDKRYGVERKMRNRDRLRNRDGDKDVDVKVGKDGVDVDVDDKPDRDDK</sequence>
<proteinExistence type="predicted"/>
<evidence type="ECO:0000256" key="1">
    <source>
        <dbReference type="SAM" id="MobiDB-lite"/>
    </source>
</evidence>
<organism evidence="3 4">
    <name type="scientific">Fuerstiella marisgermanici</name>
    <dbReference type="NCBI Taxonomy" id="1891926"/>
    <lineage>
        <taxon>Bacteria</taxon>
        <taxon>Pseudomonadati</taxon>
        <taxon>Planctomycetota</taxon>
        <taxon>Planctomycetia</taxon>
        <taxon>Planctomycetales</taxon>
        <taxon>Planctomycetaceae</taxon>
        <taxon>Fuerstiella</taxon>
    </lineage>
</organism>
<feature type="compositionally biased region" description="Polar residues" evidence="1">
    <location>
        <begin position="49"/>
        <end position="60"/>
    </location>
</feature>
<dbReference type="PANTHER" id="PTHR36505">
    <property type="entry name" value="BLR1072 PROTEIN"/>
    <property type="match status" value="1"/>
</dbReference>
<gene>
    <name evidence="3" type="ORF">Fuma_03162</name>
</gene>
<dbReference type="Pfam" id="PF05239">
    <property type="entry name" value="PRC"/>
    <property type="match status" value="1"/>
</dbReference>
<dbReference type="EMBL" id="CP017641">
    <property type="protein sequence ID" value="APZ93544.1"/>
    <property type="molecule type" value="Genomic_DNA"/>
</dbReference>
<keyword evidence="4" id="KW-1185">Reference proteome</keyword>
<feature type="region of interest" description="Disordered" evidence="1">
    <location>
        <begin position="43"/>
        <end position="67"/>
    </location>
</feature>
<dbReference type="InterPro" id="IPR011033">
    <property type="entry name" value="PRC_barrel-like_sf"/>
</dbReference>
<evidence type="ECO:0000259" key="2">
    <source>
        <dbReference type="Pfam" id="PF05239"/>
    </source>
</evidence>
<dbReference type="PANTHER" id="PTHR36505:SF1">
    <property type="entry name" value="BLR1072 PROTEIN"/>
    <property type="match status" value="1"/>
</dbReference>
<dbReference type="AlphaFoldDB" id="A0A1P8WHK3"/>
<name>A0A1P8WHK3_9PLAN</name>
<dbReference type="SUPFAM" id="SSF50346">
    <property type="entry name" value="PRC-barrel domain"/>
    <property type="match status" value="1"/>
</dbReference>
<dbReference type="InterPro" id="IPR027275">
    <property type="entry name" value="PRC-brl_dom"/>
</dbReference>
<accession>A0A1P8WHK3</accession>
<reference evidence="3 4" key="1">
    <citation type="journal article" date="2016" name="Front. Microbiol.">
        <title>Fuerstia marisgermanicae gen. nov., sp. nov., an Unusual Member of the Phylum Planctomycetes from the German Wadden Sea.</title>
        <authorList>
            <person name="Kohn T."/>
            <person name="Heuer A."/>
            <person name="Jogler M."/>
            <person name="Vollmers J."/>
            <person name="Boedeker C."/>
            <person name="Bunk B."/>
            <person name="Rast P."/>
            <person name="Borchert D."/>
            <person name="Glockner I."/>
            <person name="Freese H.M."/>
            <person name="Klenk H.P."/>
            <person name="Overmann J."/>
            <person name="Kaster A.K."/>
            <person name="Rohde M."/>
            <person name="Wiegand S."/>
            <person name="Jogler C."/>
        </authorList>
    </citation>
    <scope>NUCLEOTIDE SEQUENCE [LARGE SCALE GENOMIC DNA]</scope>
    <source>
        <strain evidence="3 4">NH11</strain>
    </source>
</reference>
<dbReference type="KEGG" id="fmr:Fuma_03162"/>
<feature type="region of interest" description="Disordered" evidence="1">
    <location>
        <begin position="184"/>
        <end position="222"/>
    </location>
</feature>
<dbReference type="STRING" id="1891926.Fuma_03162"/>
<dbReference type="Gene3D" id="2.30.30.240">
    <property type="entry name" value="PRC-barrel domain"/>
    <property type="match status" value="1"/>
</dbReference>
<protein>
    <submittedName>
        <fullName evidence="3">PRC-barrel domain protein</fullName>
    </submittedName>
</protein>